<dbReference type="AlphaFoldDB" id="A0A370QJL6"/>
<comment type="caution">
    <text evidence="4">The sequence shown here is derived from an EMBL/GenBank/DDBJ whole genome shotgun (WGS) entry which is preliminary data.</text>
</comment>
<keyword evidence="1 2" id="KW-0732">Signal</keyword>
<dbReference type="NCBIfam" id="TIGR04183">
    <property type="entry name" value="Por_Secre_tail"/>
    <property type="match status" value="1"/>
</dbReference>
<reference evidence="4 5" key="1">
    <citation type="submission" date="2018-07" db="EMBL/GenBank/DDBJ databases">
        <title>Genomic Encyclopedia of Type Strains, Phase IV (KMG-IV): sequencing the most valuable type-strain genomes for metagenomic binning, comparative biology and taxonomic classification.</title>
        <authorList>
            <person name="Goeker M."/>
        </authorList>
    </citation>
    <scope>NUCLEOTIDE SEQUENCE [LARGE SCALE GENOMIC DNA]</scope>
    <source>
        <strain evidence="4 5">DSM 101478</strain>
    </source>
</reference>
<dbReference type="InterPro" id="IPR026444">
    <property type="entry name" value="Secre_tail"/>
</dbReference>
<feature type="domain" description="Secretion system C-terminal sorting" evidence="3">
    <location>
        <begin position="164"/>
        <end position="234"/>
    </location>
</feature>
<dbReference type="Proteomes" id="UP000255317">
    <property type="component" value="Unassembled WGS sequence"/>
</dbReference>
<evidence type="ECO:0000256" key="2">
    <source>
        <dbReference type="SAM" id="SignalP"/>
    </source>
</evidence>
<organism evidence="4 5">
    <name type="scientific">Marinirhabdus gelatinilytica</name>
    <dbReference type="NCBI Taxonomy" id="1703343"/>
    <lineage>
        <taxon>Bacteria</taxon>
        <taxon>Pseudomonadati</taxon>
        <taxon>Bacteroidota</taxon>
        <taxon>Flavobacteriia</taxon>
        <taxon>Flavobacteriales</taxon>
        <taxon>Flavobacteriaceae</taxon>
    </lineage>
</organism>
<sequence>MKKYLIALLLVATQALFAQDPQLFENTWYLDELVINSETVIPPSTDEAQNAPLVFSESGSVFLIETTVCNLLFGEVVFDNPNPTFSFSSGPGGTTADCQNPINKPFENAYFDFFEDYAVNAFTYETTTSGTTKTLLITNANGDTALYGDEVLAIKDVMAASVLVFPNPVQEVLTVSANKTMVKEISIFNIQGQEVMTVKFQQKHQTIDVGSLKSGIYFLKAESGAGHTLTQKFVKE</sequence>
<dbReference type="OrthoDB" id="1429691at2"/>
<proteinExistence type="predicted"/>
<accession>A0A370QJL6</accession>
<feature type="chain" id="PRO_5016737040" evidence="2">
    <location>
        <begin position="19"/>
        <end position="236"/>
    </location>
</feature>
<evidence type="ECO:0000259" key="3">
    <source>
        <dbReference type="Pfam" id="PF18962"/>
    </source>
</evidence>
<dbReference type="RefSeq" id="WP_115122258.1">
    <property type="nucleotide sequence ID" value="NZ_QRAO01000001.1"/>
</dbReference>
<gene>
    <name evidence="4" type="ORF">C8D94_101441</name>
</gene>
<evidence type="ECO:0000313" key="5">
    <source>
        <dbReference type="Proteomes" id="UP000255317"/>
    </source>
</evidence>
<feature type="signal peptide" evidence="2">
    <location>
        <begin position="1"/>
        <end position="18"/>
    </location>
</feature>
<keyword evidence="5" id="KW-1185">Reference proteome</keyword>
<protein>
    <submittedName>
        <fullName evidence="4">Putative secreted protein (Por secretion system target)</fullName>
    </submittedName>
</protein>
<dbReference type="Pfam" id="PF18962">
    <property type="entry name" value="Por_Secre_tail"/>
    <property type="match status" value="1"/>
</dbReference>
<dbReference type="EMBL" id="QRAO01000001">
    <property type="protein sequence ID" value="RDK88567.1"/>
    <property type="molecule type" value="Genomic_DNA"/>
</dbReference>
<evidence type="ECO:0000313" key="4">
    <source>
        <dbReference type="EMBL" id="RDK88567.1"/>
    </source>
</evidence>
<evidence type="ECO:0000256" key="1">
    <source>
        <dbReference type="ARBA" id="ARBA00022729"/>
    </source>
</evidence>
<name>A0A370QJL6_9FLAO</name>